<feature type="domain" description="Fibronectin type-III" evidence="1">
    <location>
        <begin position="115"/>
        <end position="191"/>
    </location>
</feature>
<dbReference type="EMBL" id="UYRV01003740">
    <property type="protein sequence ID" value="VDK50643.1"/>
    <property type="molecule type" value="Genomic_DNA"/>
</dbReference>
<feature type="domain" description="Fibronectin type-III" evidence="1">
    <location>
        <begin position="4"/>
        <end position="111"/>
    </location>
</feature>
<evidence type="ECO:0000313" key="3">
    <source>
        <dbReference type="Proteomes" id="UP000271889"/>
    </source>
</evidence>
<accession>A0A3P6R5C1</accession>
<dbReference type="Proteomes" id="UP000271889">
    <property type="component" value="Unassembled WGS sequence"/>
</dbReference>
<dbReference type="InterPro" id="IPR013783">
    <property type="entry name" value="Ig-like_fold"/>
</dbReference>
<reference evidence="2 3" key="1">
    <citation type="submission" date="2018-11" db="EMBL/GenBank/DDBJ databases">
        <authorList>
            <consortium name="Pathogen Informatics"/>
        </authorList>
    </citation>
    <scope>NUCLEOTIDE SEQUENCE [LARGE SCALE GENOMIC DNA]</scope>
</reference>
<dbReference type="AlphaFoldDB" id="A0A3P6R5C1"/>
<dbReference type="InterPro" id="IPR036116">
    <property type="entry name" value="FN3_sf"/>
</dbReference>
<proteinExistence type="predicted"/>
<dbReference type="PROSITE" id="PS50853">
    <property type="entry name" value="FN3"/>
    <property type="match status" value="2"/>
</dbReference>
<protein>
    <recommendedName>
        <fullName evidence="1">Fibronectin type-III domain-containing protein</fullName>
    </recommendedName>
</protein>
<evidence type="ECO:0000313" key="2">
    <source>
        <dbReference type="EMBL" id="VDK50643.1"/>
    </source>
</evidence>
<dbReference type="OrthoDB" id="443915at2759"/>
<organism evidence="2 3">
    <name type="scientific">Cylicostephanus goldi</name>
    <name type="common">Nematode worm</name>
    <dbReference type="NCBI Taxonomy" id="71465"/>
    <lineage>
        <taxon>Eukaryota</taxon>
        <taxon>Metazoa</taxon>
        <taxon>Ecdysozoa</taxon>
        <taxon>Nematoda</taxon>
        <taxon>Chromadorea</taxon>
        <taxon>Rhabditida</taxon>
        <taxon>Rhabditina</taxon>
        <taxon>Rhabditomorpha</taxon>
        <taxon>Strongyloidea</taxon>
        <taxon>Strongylidae</taxon>
        <taxon>Cylicostephanus</taxon>
    </lineage>
</organism>
<dbReference type="SUPFAM" id="SSF49265">
    <property type="entry name" value="Fibronectin type III"/>
    <property type="match status" value="1"/>
</dbReference>
<sequence length="191" mass="21562">MLGRILAPQVVRVGPTEADIAWQQLDTSEAAAPGGPFPQIDASEFTYQIVLFENHGRFVSTYRCETETGNKLRLCQLRPNTDYYVQLKACLEERGLIGEPSQPVCFKTAPGRPEAPLMFRCVARGIDHFVLAWRPPNDNGASIINYTVYIMKETRMGKYAFQPLDEIGEKVWEGRSCEARITSLRPATTYR</sequence>
<dbReference type="InterPro" id="IPR003961">
    <property type="entry name" value="FN3_dom"/>
</dbReference>
<evidence type="ECO:0000259" key="1">
    <source>
        <dbReference type="PROSITE" id="PS50853"/>
    </source>
</evidence>
<keyword evidence="3" id="KW-1185">Reference proteome</keyword>
<dbReference type="Gene3D" id="2.60.40.10">
    <property type="entry name" value="Immunoglobulins"/>
    <property type="match status" value="2"/>
</dbReference>
<name>A0A3P6R5C1_CYLGO</name>
<gene>
    <name evidence="2" type="ORF">CGOC_LOCUS1834</name>
</gene>
<dbReference type="CDD" id="cd00063">
    <property type="entry name" value="FN3"/>
    <property type="match status" value="2"/>
</dbReference>